<feature type="region of interest" description="Disordered" evidence="1">
    <location>
        <begin position="188"/>
        <end position="210"/>
    </location>
</feature>
<evidence type="ECO:0000313" key="3">
    <source>
        <dbReference type="Proteomes" id="UP000594262"/>
    </source>
</evidence>
<dbReference type="AlphaFoldDB" id="A0A7M5WHV4"/>
<name>A0A7M5WHV4_9CNID</name>
<feature type="compositionally biased region" description="Low complexity" evidence="1">
    <location>
        <begin position="192"/>
        <end position="207"/>
    </location>
</feature>
<dbReference type="Proteomes" id="UP000594262">
    <property type="component" value="Unplaced"/>
</dbReference>
<accession>A0A7M5WHV4</accession>
<keyword evidence="3" id="KW-1185">Reference proteome</keyword>
<proteinExistence type="predicted"/>
<protein>
    <submittedName>
        <fullName evidence="2">Uncharacterized protein</fullName>
    </submittedName>
</protein>
<evidence type="ECO:0000313" key="2">
    <source>
        <dbReference type="EnsemblMetazoa" id="CLYHEMP000030.1"/>
    </source>
</evidence>
<feature type="region of interest" description="Disordered" evidence="1">
    <location>
        <begin position="224"/>
        <end position="249"/>
    </location>
</feature>
<sequence length="406" mass="46047">MSKVDLVRFLPTTDSEVLAKKINYQFEKQLITQLKGIERQEKFARLTIEKSNSVLKKDMMLKRQRSLPTSQNQGCLRRTENSAGESFFQVNRNTRSDEMNLYKQFSTDYLKRNNGKNGYVHRALSRSSSGGRAMRSMQPTAIPRRLTQSVDAGDVPTHGELVRVRSATSLDLNSRYNKWCESIDEMDHKKLSSSPPTITRPRSATAVDPEDLLIPELELEAQEMAESKAPVPRRPSSEKPPLRRQQRLCRVSSLPGSLAIACKIAEERELSQEDSKRVVPEKGQKTNRENSVGRIQLTNQTEQTFPSDIGTSHKHNIRPFRSPTEVKKDNLFPSVMSSSPKNGNGSPPLKVFDINNNDIEPLSVAKTTRDDFQGSKKRNTWHEADEILPQISKISKTKLRMTKSVQ</sequence>
<feature type="compositionally biased region" description="Basic and acidic residues" evidence="1">
    <location>
        <begin position="269"/>
        <end position="288"/>
    </location>
</feature>
<dbReference type="EnsemblMetazoa" id="CLYHEMT000030.1">
    <property type="protein sequence ID" value="CLYHEMP000030.1"/>
    <property type="gene ID" value="CLYHEMG000030"/>
</dbReference>
<organism evidence="2 3">
    <name type="scientific">Clytia hemisphaerica</name>
    <dbReference type="NCBI Taxonomy" id="252671"/>
    <lineage>
        <taxon>Eukaryota</taxon>
        <taxon>Metazoa</taxon>
        <taxon>Cnidaria</taxon>
        <taxon>Hydrozoa</taxon>
        <taxon>Hydroidolina</taxon>
        <taxon>Leptothecata</taxon>
        <taxon>Obeliida</taxon>
        <taxon>Clytiidae</taxon>
        <taxon>Clytia</taxon>
    </lineage>
</organism>
<reference evidence="2" key="1">
    <citation type="submission" date="2021-01" db="UniProtKB">
        <authorList>
            <consortium name="EnsemblMetazoa"/>
        </authorList>
    </citation>
    <scope>IDENTIFICATION</scope>
</reference>
<feature type="region of interest" description="Disordered" evidence="1">
    <location>
        <begin position="269"/>
        <end position="294"/>
    </location>
</feature>
<evidence type="ECO:0000256" key="1">
    <source>
        <dbReference type="SAM" id="MobiDB-lite"/>
    </source>
</evidence>